<keyword evidence="2" id="KW-1185">Reference proteome</keyword>
<gene>
    <name evidence="1" type="ORF">BO95DRAFT_461009</name>
</gene>
<proteinExistence type="predicted"/>
<reference evidence="1" key="1">
    <citation type="submission" date="2018-02" db="EMBL/GenBank/DDBJ databases">
        <title>The genomes of Aspergillus section Nigri reveals drivers in fungal speciation.</title>
        <authorList>
            <consortium name="DOE Joint Genome Institute"/>
            <person name="Vesth T.C."/>
            <person name="Nybo J."/>
            <person name="Theobald S."/>
            <person name="Brandl J."/>
            <person name="Frisvad J.C."/>
            <person name="Nielsen K.F."/>
            <person name="Lyhne E.K."/>
            <person name="Kogle M.E."/>
            <person name="Kuo A."/>
            <person name="Riley R."/>
            <person name="Clum A."/>
            <person name="Nolan M."/>
            <person name="Lipzen A."/>
            <person name="Salamov A."/>
            <person name="Henrissat B."/>
            <person name="Wiebenga A."/>
            <person name="De vries R.P."/>
            <person name="Grigoriev I.V."/>
            <person name="Mortensen U.H."/>
            <person name="Andersen M.R."/>
            <person name="Baker S.E."/>
        </authorList>
    </citation>
    <scope>NUCLEOTIDE SEQUENCE</scope>
    <source>
        <strain evidence="1">CBS 621.78</strain>
    </source>
</reference>
<dbReference type="Proteomes" id="UP000249057">
    <property type="component" value="Unassembled WGS sequence"/>
</dbReference>
<sequence>MSYQLDQQPQPPGCIDNPRSEGCKFLRHNIPRTHRCYHVHVKQQQQQQQQITLHQSKPRQEADWIMQDR</sequence>
<name>A0ACD1GGP9_9EURO</name>
<protein>
    <submittedName>
        <fullName evidence="1">Uncharacterized protein</fullName>
    </submittedName>
</protein>
<evidence type="ECO:0000313" key="1">
    <source>
        <dbReference type="EMBL" id="RAH48417.1"/>
    </source>
</evidence>
<accession>A0ACD1GGP9</accession>
<organism evidence="1 2">
    <name type="scientific">Aspergillus brunneoviolaceus CBS 621.78</name>
    <dbReference type="NCBI Taxonomy" id="1450534"/>
    <lineage>
        <taxon>Eukaryota</taxon>
        <taxon>Fungi</taxon>
        <taxon>Dikarya</taxon>
        <taxon>Ascomycota</taxon>
        <taxon>Pezizomycotina</taxon>
        <taxon>Eurotiomycetes</taxon>
        <taxon>Eurotiomycetidae</taxon>
        <taxon>Eurotiales</taxon>
        <taxon>Aspergillaceae</taxon>
        <taxon>Aspergillus</taxon>
        <taxon>Aspergillus subgen. Circumdati</taxon>
    </lineage>
</organism>
<evidence type="ECO:0000313" key="2">
    <source>
        <dbReference type="Proteomes" id="UP000249057"/>
    </source>
</evidence>
<dbReference type="EMBL" id="KZ825323">
    <property type="protein sequence ID" value="RAH48417.1"/>
    <property type="molecule type" value="Genomic_DNA"/>
</dbReference>